<evidence type="ECO:0000313" key="12">
    <source>
        <dbReference type="Proteomes" id="UP000019384"/>
    </source>
</evidence>
<dbReference type="GO" id="GO:0005675">
    <property type="term" value="C:transcription factor TFIIH holo complex"/>
    <property type="evidence" value="ECO:0007669"/>
    <property type="project" value="EnsemblFungi"/>
</dbReference>
<comment type="similarity">
    <text evidence="3 9">Belongs to the TFB2 family.</text>
</comment>
<evidence type="ECO:0000256" key="2">
    <source>
        <dbReference type="ARBA" id="ARBA00004123"/>
    </source>
</evidence>
<dbReference type="Gene3D" id="3.30.70.2610">
    <property type="match status" value="1"/>
</dbReference>
<dbReference type="PANTHER" id="PTHR13152:SF0">
    <property type="entry name" value="GENERAL TRANSCRIPTION FACTOR IIH SUBUNIT 4"/>
    <property type="match status" value="1"/>
</dbReference>
<dbReference type="GO" id="GO:0000112">
    <property type="term" value="C:nucleotide-excision repair factor 3 complex"/>
    <property type="evidence" value="ECO:0007669"/>
    <property type="project" value="EnsemblFungi"/>
</dbReference>
<dbReference type="HOGENOM" id="CLU_027280_4_0_1"/>
<evidence type="ECO:0000256" key="7">
    <source>
        <dbReference type="ARBA" id="ARBA00023204"/>
    </source>
</evidence>
<evidence type="ECO:0000256" key="9">
    <source>
        <dbReference type="RuleBase" id="RU364024"/>
    </source>
</evidence>
<dbReference type="GO" id="GO:0003690">
    <property type="term" value="F:double-stranded DNA binding"/>
    <property type="evidence" value="ECO:0007669"/>
    <property type="project" value="EnsemblFungi"/>
</dbReference>
<dbReference type="STRING" id="1382522.W6MXA2"/>
<dbReference type="FunFam" id="3.30.70.2610:FF:000001">
    <property type="entry name" value="General transcription factor IIH subunit 4"/>
    <property type="match status" value="1"/>
</dbReference>
<accession>W6MXA2</accession>
<dbReference type="Proteomes" id="UP000019384">
    <property type="component" value="Unassembled WGS sequence"/>
</dbReference>
<evidence type="ECO:0000256" key="3">
    <source>
        <dbReference type="ARBA" id="ARBA00007132"/>
    </source>
</evidence>
<keyword evidence="4 9" id="KW-0227">DNA damage</keyword>
<keyword evidence="6 9" id="KW-0804">Transcription</keyword>
<dbReference type="RefSeq" id="XP_022460525.1">
    <property type="nucleotide sequence ID" value="XM_022601261.1"/>
</dbReference>
<dbReference type="PANTHER" id="PTHR13152">
    <property type="entry name" value="TFIIH, POLYPEPTIDE 4"/>
    <property type="match status" value="1"/>
</dbReference>
<dbReference type="GO" id="GO:0006367">
    <property type="term" value="P:transcription initiation at RNA polymerase II promoter"/>
    <property type="evidence" value="ECO:0007669"/>
    <property type="project" value="EnsemblFungi"/>
</dbReference>
<dbReference type="Pfam" id="PF18307">
    <property type="entry name" value="Tfb2_C"/>
    <property type="match status" value="1"/>
</dbReference>
<evidence type="ECO:0000313" key="11">
    <source>
        <dbReference type="EMBL" id="CDK28535.1"/>
    </source>
</evidence>
<comment type="function">
    <text evidence="1">Component of the general transcription and DNA repair factor IIH (TFIIH) core complex, which is involved in general and transcription-coupled nucleotide excision repair (NER) of damaged DNA and, when complexed to TFIIK, in RNA transcription by RNA polymerase II. In NER, TFIIH acts by opening DNA around the lesion to allow the excision of the damaged oligonucleotide and its replacement by a new DNA fragment. In transcription, TFIIH has an essential role in transcription initiation. When the pre-initiation complex (PIC) has been established, TFIIH is required for promoter opening and promoter escape. Phosphorylation of the C-terminal tail (CTD) of the largest subunit of RNA polymerase II by the kinase module TFIIK controls the initiation of transcription.</text>
</comment>
<name>W6MXA2_9ASCO</name>
<evidence type="ECO:0000256" key="5">
    <source>
        <dbReference type="ARBA" id="ARBA00023015"/>
    </source>
</evidence>
<dbReference type="GO" id="GO:0016251">
    <property type="term" value="F:RNA polymerase II general transcription initiation factor activity"/>
    <property type="evidence" value="ECO:0007669"/>
    <property type="project" value="EnsemblFungi"/>
</dbReference>
<comment type="function">
    <text evidence="9">Component of the general transcription and DNA repair factor IIH (TFIIH) core complex which is involved in general and transcription-coupled nucleotide excision repair (NER) of damaged DNA.</text>
</comment>
<feature type="domain" description="Transcription factor Tfb2 C-terminal" evidence="10">
    <location>
        <begin position="504"/>
        <end position="569"/>
    </location>
</feature>
<dbReference type="EMBL" id="HG793129">
    <property type="protein sequence ID" value="CDK28535.1"/>
    <property type="molecule type" value="Genomic_DNA"/>
</dbReference>
<dbReference type="GO" id="GO:0006289">
    <property type="term" value="P:nucleotide-excision repair"/>
    <property type="evidence" value="ECO:0007669"/>
    <property type="project" value="EnsemblFungi"/>
</dbReference>
<dbReference type="InterPro" id="IPR040662">
    <property type="entry name" value="Tfb2_C"/>
</dbReference>
<evidence type="ECO:0000256" key="8">
    <source>
        <dbReference type="ARBA" id="ARBA00023242"/>
    </source>
</evidence>
<dbReference type="GO" id="GO:0000439">
    <property type="term" value="C:transcription factor TFIIH core complex"/>
    <property type="evidence" value="ECO:0007669"/>
    <property type="project" value="EnsemblFungi"/>
</dbReference>
<keyword evidence="5 9" id="KW-0805">Transcription regulation</keyword>
<dbReference type="GO" id="GO:0001671">
    <property type="term" value="F:ATPase activator activity"/>
    <property type="evidence" value="ECO:0007669"/>
    <property type="project" value="InterPro"/>
</dbReference>
<evidence type="ECO:0000259" key="10">
    <source>
        <dbReference type="Pfam" id="PF18307"/>
    </source>
</evidence>
<comment type="subcellular location">
    <subcellularLocation>
        <location evidence="2 9">Nucleus</location>
    </subcellularLocation>
</comment>
<dbReference type="Pfam" id="PF03849">
    <property type="entry name" value="Tfb2"/>
    <property type="match status" value="2"/>
</dbReference>
<evidence type="ECO:0000256" key="1">
    <source>
        <dbReference type="ARBA" id="ARBA00002817"/>
    </source>
</evidence>
<dbReference type="AlphaFoldDB" id="W6MXA2"/>
<gene>
    <name evidence="11" type="ORF">KUCA_T00004518001</name>
</gene>
<reference evidence="11" key="2">
    <citation type="submission" date="2014-02" db="EMBL/GenBank/DDBJ databases">
        <title>Complete DNA sequence of /Kuraishia capsulata/ illustrates novel genomic features among budding yeasts (/Saccharomycotina/).</title>
        <authorList>
            <person name="Morales L."/>
            <person name="Noel B."/>
            <person name="Porcel B."/>
            <person name="Marcet-Houben M."/>
            <person name="Hullo M-F."/>
            <person name="Sacerdot C."/>
            <person name="Tekaia F."/>
            <person name="Leh-Louis V."/>
            <person name="Despons L."/>
            <person name="Khanna V."/>
            <person name="Aury J-M."/>
            <person name="Barbe V."/>
            <person name="Couloux A."/>
            <person name="Labadie K."/>
            <person name="Pelletier E."/>
            <person name="Souciet J-L."/>
            <person name="Boekhout T."/>
            <person name="Gabaldon T."/>
            <person name="Wincker P."/>
            <person name="Dujon B."/>
        </authorList>
    </citation>
    <scope>NUCLEOTIDE SEQUENCE</scope>
    <source>
        <strain evidence="11">CBS 1993</strain>
    </source>
</reference>
<keyword evidence="12" id="KW-1185">Reference proteome</keyword>
<dbReference type="GeneID" id="34521913"/>
<keyword evidence="8 9" id="KW-0539">Nucleus</keyword>
<dbReference type="InterPro" id="IPR004598">
    <property type="entry name" value="TFIIH_p52/Tfb2"/>
</dbReference>
<dbReference type="OrthoDB" id="364513at2759"/>
<evidence type="ECO:0000256" key="4">
    <source>
        <dbReference type="ARBA" id="ARBA00022763"/>
    </source>
</evidence>
<reference evidence="11" key="1">
    <citation type="submission" date="2013-12" db="EMBL/GenBank/DDBJ databases">
        <authorList>
            <person name="Genoscope - CEA"/>
        </authorList>
    </citation>
    <scope>NUCLEOTIDE SEQUENCE</scope>
    <source>
        <strain evidence="11">CBS 1993</strain>
    </source>
</reference>
<protein>
    <recommendedName>
        <fullName evidence="9">RNA polymerase II transcription factor B subunit 2</fullName>
    </recommendedName>
</protein>
<keyword evidence="7 9" id="KW-0234">DNA repair</keyword>
<sequence length="588" mass="66294">MAGQAHLFKSTVNEYLESLSETVHSKLYKSPATCLAIFRLLPSLSKFYVMTLLFNEDSTSYANLNRWLKVPPTSSKAHPHITPTKLYQNECLKRLKALNLIKDVRKTVTHPTTGKSTTVVLFQLNPIFRASFRDAVTGGGSASAFGDASDRVESKRDDLQTMFSDNVTIDYLDSYSLMKWENILHFMVGTELLSSPSVGVLSLLRHSGLMELEADREAKTEAKTESSSTMTQYSLNTLKNMKITNEGFQFLLQDINSQIWTLLLEYLKMSEKLMMDPVEVLNFIFMLGSLELGKGYPTAMLSDTQIIMLEDLVDYGLIYYPKPVEPESVSMDVDEGPEGETLEQNERDDVVANRLFYPTRLATTLTSDSMTFKSASTAMTQATAEADSGSGKDMGNVILETNFKLYCYTTSPLQVAILNLFVHLKSRFSNMVTGAITRESIRKALTNGITAEQIIKYLESHAHSQMKKLAEERLVKKLDFENSTNSASDAADTVLEVLPPTVVDQIKLWQLELDRIQTFQGYLFKDFVNDQEFELLSTYGEEVGILLWKDVQSRRFFVTQEGNKQLIDYAARALRRQKQNGERAATPL</sequence>
<proteinExistence type="inferred from homology"/>
<organism evidence="11 12">
    <name type="scientific">Kuraishia capsulata CBS 1993</name>
    <dbReference type="NCBI Taxonomy" id="1382522"/>
    <lineage>
        <taxon>Eukaryota</taxon>
        <taxon>Fungi</taxon>
        <taxon>Dikarya</taxon>
        <taxon>Ascomycota</taxon>
        <taxon>Saccharomycotina</taxon>
        <taxon>Pichiomycetes</taxon>
        <taxon>Pichiales</taxon>
        <taxon>Pichiaceae</taxon>
        <taxon>Kuraishia</taxon>
    </lineage>
</organism>
<evidence type="ECO:0000256" key="6">
    <source>
        <dbReference type="ARBA" id="ARBA00023163"/>
    </source>
</evidence>